<protein>
    <submittedName>
        <fullName evidence="1">Uncharacterized protein</fullName>
    </submittedName>
</protein>
<name>A0A9W8CZZ2_9FUNG</name>
<reference evidence="1" key="1">
    <citation type="submission" date="2022-07" db="EMBL/GenBank/DDBJ databases">
        <title>Phylogenomic reconstructions and comparative analyses of Kickxellomycotina fungi.</title>
        <authorList>
            <person name="Reynolds N.K."/>
            <person name="Stajich J.E."/>
            <person name="Barry K."/>
            <person name="Grigoriev I.V."/>
            <person name="Crous P."/>
            <person name="Smith M.E."/>
        </authorList>
    </citation>
    <scope>NUCLEOTIDE SEQUENCE</scope>
    <source>
        <strain evidence="1">BCRC 34381</strain>
    </source>
</reference>
<gene>
    <name evidence="1" type="ORF">LPJ61_002104</name>
</gene>
<dbReference type="AlphaFoldDB" id="A0A9W8CZZ2"/>
<evidence type="ECO:0000313" key="1">
    <source>
        <dbReference type="EMBL" id="KAJ1732310.1"/>
    </source>
</evidence>
<proteinExistence type="predicted"/>
<dbReference type="EMBL" id="JANBOI010000238">
    <property type="protein sequence ID" value="KAJ1732310.1"/>
    <property type="molecule type" value="Genomic_DNA"/>
</dbReference>
<sequence length="87" mass="9778">MSKFDVYDCTTVADAIRHVERSYFGKFKLFYDKTCRDSLDGGPLVPANFDDLTPSERRRYKVNLDSGTMTLYLQDLSTVAAVPVAAC</sequence>
<keyword evidence="2" id="KW-1185">Reference proteome</keyword>
<organism evidence="1 2">
    <name type="scientific">Coemansia biformis</name>
    <dbReference type="NCBI Taxonomy" id="1286918"/>
    <lineage>
        <taxon>Eukaryota</taxon>
        <taxon>Fungi</taxon>
        <taxon>Fungi incertae sedis</taxon>
        <taxon>Zoopagomycota</taxon>
        <taxon>Kickxellomycotina</taxon>
        <taxon>Kickxellomycetes</taxon>
        <taxon>Kickxellales</taxon>
        <taxon>Kickxellaceae</taxon>
        <taxon>Coemansia</taxon>
    </lineage>
</organism>
<accession>A0A9W8CZZ2</accession>
<evidence type="ECO:0000313" key="2">
    <source>
        <dbReference type="Proteomes" id="UP001143981"/>
    </source>
</evidence>
<comment type="caution">
    <text evidence="1">The sequence shown here is derived from an EMBL/GenBank/DDBJ whole genome shotgun (WGS) entry which is preliminary data.</text>
</comment>
<dbReference type="Proteomes" id="UP001143981">
    <property type="component" value="Unassembled WGS sequence"/>
</dbReference>